<accession>A0ACB9FFZ3</accession>
<keyword evidence="2" id="KW-1185">Reference proteome</keyword>
<dbReference type="Proteomes" id="UP001055879">
    <property type="component" value="Linkage Group LG01"/>
</dbReference>
<protein>
    <submittedName>
        <fullName evidence="1">Uncharacterized protein</fullName>
    </submittedName>
</protein>
<reference evidence="2" key="1">
    <citation type="journal article" date="2022" name="Mol. Ecol. Resour.">
        <title>The genomes of chicory, endive, great burdock and yacon provide insights into Asteraceae palaeo-polyploidization history and plant inulin production.</title>
        <authorList>
            <person name="Fan W."/>
            <person name="Wang S."/>
            <person name="Wang H."/>
            <person name="Wang A."/>
            <person name="Jiang F."/>
            <person name="Liu H."/>
            <person name="Zhao H."/>
            <person name="Xu D."/>
            <person name="Zhang Y."/>
        </authorList>
    </citation>
    <scope>NUCLEOTIDE SEQUENCE [LARGE SCALE GENOMIC DNA]</scope>
    <source>
        <strain evidence="2">cv. Niubang</strain>
    </source>
</reference>
<organism evidence="1 2">
    <name type="scientific">Arctium lappa</name>
    <name type="common">Greater burdock</name>
    <name type="synonym">Lappa major</name>
    <dbReference type="NCBI Taxonomy" id="4217"/>
    <lineage>
        <taxon>Eukaryota</taxon>
        <taxon>Viridiplantae</taxon>
        <taxon>Streptophyta</taxon>
        <taxon>Embryophyta</taxon>
        <taxon>Tracheophyta</taxon>
        <taxon>Spermatophyta</taxon>
        <taxon>Magnoliopsida</taxon>
        <taxon>eudicotyledons</taxon>
        <taxon>Gunneridae</taxon>
        <taxon>Pentapetalae</taxon>
        <taxon>asterids</taxon>
        <taxon>campanulids</taxon>
        <taxon>Asterales</taxon>
        <taxon>Asteraceae</taxon>
        <taxon>Carduoideae</taxon>
        <taxon>Cardueae</taxon>
        <taxon>Arctiinae</taxon>
        <taxon>Arctium</taxon>
    </lineage>
</organism>
<gene>
    <name evidence="1" type="ORF">L6452_01193</name>
</gene>
<reference evidence="1 2" key="2">
    <citation type="journal article" date="2022" name="Mol. Ecol. Resour.">
        <title>The genomes of chicory, endive, great burdock and yacon provide insights into Asteraceae paleo-polyploidization history and plant inulin production.</title>
        <authorList>
            <person name="Fan W."/>
            <person name="Wang S."/>
            <person name="Wang H."/>
            <person name="Wang A."/>
            <person name="Jiang F."/>
            <person name="Liu H."/>
            <person name="Zhao H."/>
            <person name="Xu D."/>
            <person name="Zhang Y."/>
        </authorList>
    </citation>
    <scope>NUCLEOTIDE SEQUENCE [LARGE SCALE GENOMIC DNA]</scope>
    <source>
        <strain evidence="2">cv. Niubang</strain>
    </source>
</reference>
<sequence>MGGGLRPPHTSPPSASSWEGVLNPPEMMKEREARQRRRSSRKLAGFVKGVDVSCLPKLFFFLLPPSDAIFIKFNLQKQYFFFLL</sequence>
<evidence type="ECO:0000313" key="1">
    <source>
        <dbReference type="EMBL" id="KAI3770072.1"/>
    </source>
</evidence>
<name>A0ACB9FFZ3_ARCLA</name>
<evidence type="ECO:0000313" key="2">
    <source>
        <dbReference type="Proteomes" id="UP001055879"/>
    </source>
</evidence>
<dbReference type="EMBL" id="CM042047">
    <property type="protein sequence ID" value="KAI3770072.1"/>
    <property type="molecule type" value="Genomic_DNA"/>
</dbReference>
<comment type="caution">
    <text evidence="1">The sequence shown here is derived from an EMBL/GenBank/DDBJ whole genome shotgun (WGS) entry which is preliminary data.</text>
</comment>
<proteinExistence type="predicted"/>